<dbReference type="RefSeq" id="WP_345721243.1">
    <property type="nucleotide sequence ID" value="NZ_BAABRU010000004.1"/>
</dbReference>
<dbReference type="EMBL" id="BAABRU010000004">
    <property type="protein sequence ID" value="GAA5527619.1"/>
    <property type="molecule type" value="Genomic_DNA"/>
</dbReference>
<dbReference type="Proteomes" id="UP001428290">
    <property type="component" value="Unassembled WGS sequence"/>
</dbReference>
<evidence type="ECO:0000313" key="4">
    <source>
        <dbReference type="Proteomes" id="UP001428290"/>
    </source>
</evidence>
<organism evidence="3 4">
    <name type="scientific">Herpetosiphon gulosus</name>
    <dbReference type="NCBI Taxonomy" id="1973496"/>
    <lineage>
        <taxon>Bacteria</taxon>
        <taxon>Bacillati</taxon>
        <taxon>Chloroflexota</taxon>
        <taxon>Chloroflexia</taxon>
        <taxon>Herpetosiphonales</taxon>
        <taxon>Herpetosiphonaceae</taxon>
        <taxon>Herpetosiphon</taxon>
    </lineage>
</organism>
<keyword evidence="1" id="KW-0175">Coiled coil</keyword>
<evidence type="ECO:0000313" key="3">
    <source>
        <dbReference type="EMBL" id="GAA5527619.1"/>
    </source>
</evidence>
<evidence type="ECO:0008006" key="5">
    <source>
        <dbReference type="Google" id="ProtNLM"/>
    </source>
</evidence>
<keyword evidence="2" id="KW-0472">Membrane</keyword>
<sequence>MISDVEKKRSILLTTKLRFSPEIQPLKQTVINNIILQIIYTNSSLNRWRIETINEKIYSQIGHQINNDDLNLSLKSLISQEMIEELNNGGHKTYKLSDIGKKLIDKHQIEAENRLDRVLHELFSNSEIHSSLYTDPFLDVISRIFSKIGEDNARLIKGDLSNEDLLNYISLPDIIKGVVFKSSNINYAVFESGINNFFRKNDPDFDIIKWNMAQNYYITKSLGIDPSGSILSKELYENAVFYLDTNIIITALEENHEYHHSFLFFIEMCSKLNISINICQISLDEMNEWLSYQREIIEKTISNIPDGLSSKINSLIYDIYLKKVELHNYENIDDLFTSFSNASNKLESEFEIKLFHNDWFSNNNDKPEVNNFAEKIRDRYFKTRNRKKSRRAPKHDALLLMWIEKERREKSLNTWLITADSSLPGIVPNRSIDSSLAITMDAIIQWISPVNISNEDEFSSIFSEMIKLRLFPQNKIFMLEDFLIFHEMNISCKELPIEDVEQCIRYIKRNIPNMDISKSSDRERLHYEMSRFFKDPSRKYQEELSKLEREKSEMSMNFEREKSEMSMNFEREKLEINNSISDFREKLSNMESEININKIKSIVNKKMFRSVLLLFIVISITVYIAEGNTFYEKISGWWQVYTFIFGVWIFLVSIWIGKEGLRTLGWPFTKIFGIEDK</sequence>
<reference evidence="3 4" key="1">
    <citation type="submission" date="2024-02" db="EMBL/GenBank/DDBJ databases">
        <title>Herpetosiphon gulosus NBRC 112829.</title>
        <authorList>
            <person name="Ichikawa N."/>
            <person name="Katano-Makiyama Y."/>
            <person name="Hidaka K."/>
        </authorList>
    </citation>
    <scope>NUCLEOTIDE SEQUENCE [LARGE SCALE GENOMIC DNA]</scope>
    <source>
        <strain evidence="3 4">NBRC 112829</strain>
    </source>
</reference>
<keyword evidence="4" id="KW-1185">Reference proteome</keyword>
<feature type="transmembrane region" description="Helical" evidence="2">
    <location>
        <begin position="607"/>
        <end position="625"/>
    </location>
</feature>
<gene>
    <name evidence="3" type="ORF">Hgul01_01407</name>
</gene>
<evidence type="ECO:0000256" key="1">
    <source>
        <dbReference type="SAM" id="Coils"/>
    </source>
</evidence>
<feature type="coiled-coil region" evidence="1">
    <location>
        <begin position="537"/>
        <end position="593"/>
    </location>
</feature>
<keyword evidence="2" id="KW-1133">Transmembrane helix</keyword>
<accession>A0ABP9WWY0</accession>
<evidence type="ECO:0000256" key="2">
    <source>
        <dbReference type="SAM" id="Phobius"/>
    </source>
</evidence>
<keyword evidence="2" id="KW-0812">Transmembrane</keyword>
<comment type="caution">
    <text evidence="3">The sequence shown here is derived from an EMBL/GenBank/DDBJ whole genome shotgun (WGS) entry which is preliminary data.</text>
</comment>
<protein>
    <recommendedName>
        <fullName evidence="5">DUF4935 domain-containing protein</fullName>
    </recommendedName>
</protein>
<name>A0ABP9WWY0_9CHLR</name>
<feature type="transmembrane region" description="Helical" evidence="2">
    <location>
        <begin position="637"/>
        <end position="656"/>
    </location>
</feature>
<proteinExistence type="predicted"/>